<gene>
    <name evidence="1" type="ORF">HPB49_023481</name>
</gene>
<dbReference type="Proteomes" id="UP000821865">
    <property type="component" value="Chromosome 6"/>
</dbReference>
<dbReference type="EMBL" id="CM023475">
    <property type="protein sequence ID" value="KAH7946364.1"/>
    <property type="molecule type" value="Genomic_DNA"/>
</dbReference>
<evidence type="ECO:0000313" key="2">
    <source>
        <dbReference type="Proteomes" id="UP000821865"/>
    </source>
</evidence>
<evidence type="ECO:0000313" key="1">
    <source>
        <dbReference type="EMBL" id="KAH7946364.1"/>
    </source>
</evidence>
<comment type="caution">
    <text evidence="1">The sequence shown here is derived from an EMBL/GenBank/DDBJ whole genome shotgun (WGS) entry which is preliminary data.</text>
</comment>
<name>A0ACB8CNE0_DERSI</name>
<sequence>MPVGSRRTAGEGRQWAEPAAAAVTTHEARKAHRANLATVARCRGTPGMRGSSENRGNNGSYMAMRKLDKPRFASPLRKKNSMTNEEKRLLKRPRDSGSFGGCDNDTSLITSGRCIQQARQKPGRQCCKKTRIFATDDTPSEVTEPSGPEDALFSPVYQLFNEAATDTKLGFQSLAVDPCPNSDEEEPLPVDELQSCDLDQLVDLKSDVSAECPYVEQASAVYSPECATAEEAKVAEDWDTFDPYYFIKHLPPLTPEMRARCPALPLRTRSSPEFSLVLDLDETLVHCSLVELEDATFTFPVTFQDVEYKVYVRTRPFFREFLERVSKIFEVILFTASKKVYADKLLNLLDPQRKLIRFRLFREHCVCVSGNYIKDLTILGRDLAKTIIIDNSPQAFGYQLENGIPIESWFMDRNDRELLKLLPFLESLVSMDFVQFRTPQADESKKMAQACMFNDSAFFTFEKLGLKGQAIIQCAFRNPQVLSETPVAQSTSSANVQQGAPHNSFYLAYTHILCKPK</sequence>
<protein>
    <submittedName>
        <fullName evidence="1">Uncharacterized protein</fullName>
    </submittedName>
</protein>
<keyword evidence="2" id="KW-1185">Reference proteome</keyword>
<reference evidence="1" key="1">
    <citation type="submission" date="2020-05" db="EMBL/GenBank/DDBJ databases">
        <title>Large-scale comparative analyses of tick genomes elucidate their genetic diversity and vector capacities.</title>
        <authorList>
            <person name="Jia N."/>
            <person name="Wang J."/>
            <person name="Shi W."/>
            <person name="Du L."/>
            <person name="Sun Y."/>
            <person name="Zhan W."/>
            <person name="Jiang J."/>
            <person name="Wang Q."/>
            <person name="Zhang B."/>
            <person name="Ji P."/>
            <person name="Sakyi L.B."/>
            <person name="Cui X."/>
            <person name="Yuan T."/>
            <person name="Jiang B."/>
            <person name="Yang W."/>
            <person name="Lam T.T.-Y."/>
            <person name="Chang Q."/>
            <person name="Ding S."/>
            <person name="Wang X."/>
            <person name="Zhu J."/>
            <person name="Ruan X."/>
            <person name="Zhao L."/>
            <person name="Wei J."/>
            <person name="Que T."/>
            <person name="Du C."/>
            <person name="Cheng J."/>
            <person name="Dai P."/>
            <person name="Han X."/>
            <person name="Huang E."/>
            <person name="Gao Y."/>
            <person name="Liu J."/>
            <person name="Shao H."/>
            <person name="Ye R."/>
            <person name="Li L."/>
            <person name="Wei W."/>
            <person name="Wang X."/>
            <person name="Wang C."/>
            <person name="Yang T."/>
            <person name="Huo Q."/>
            <person name="Li W."/>
            <person name="Guo W."/>
            <person name="Chen H."/>
            <person name="Zhou L."/>
            <person name="Ni X."/>
            <person name="Tian J."/>
            <person name="Zhou Y."/>
            <person name="Sheng Y."/>
            <person name="Liu T."/>
            <person name="Pan Y."/>
            <person name="Xia L."/>
            <person name="Li J."/>
            <person name="Zhao F."/>
            <person name="Cao W."/>
        </authorList>
    </citation>
    <scope>NUCLEOTIDE SEQUENCE</scope>
    <source>
        <strain evidence="1">Dsil-2018</strain>
    </source>
</reference>
<organism evidence="1 2">
    <name type="scientific">Dermacentor silvarum</name>
    <name type="common">Tick</name>
    <dbReference type="NCBI Taxonomy" id="543639"/>
    <lineage>
        <taxon>Eukaryota</taxon>
        <taxon>Metazoa</taxon>
        <taxon>Ecdysozoa</taxon>
        <taxon>Arthropoda</taxon>
        <taxon>Chelicerata</taxon>
        <taxon>Arachnida</taxon>
        <taxon>Acari</taxon>
        <taxon>Parasitiformes</taxon>
        <taxon>Ixodida</taxon>
        <taxon>Ixodoidea</taxon>
        <taxon>Ixodidae</taxon>
        <taxon>Rhipicephalinae</taxon>
        <taxon>Dermacentor</taxon>
    </lineage>
</organism>
<accession>A0ACB8CNE0</accession>
<proteinExistence type="predicted"/>